<dbReference type="Proteomes" id="UP001295684">
    <property type="component" value="Unassembled WGS sequence"/>
</dbReference>
<evidence type="ECO:0000313" key="3">
    <source>
        <dbReference type="Proteomes" id="UP001295684"/>
    </source>
</evidence>
<organism evidence="2 3">
    <name type="scientific">Euplotes crassus</name>
    <dbReference type="NCBI Taxonomy" id="5936"/>
    <lineage>
        <taxon>Eukaryota</taxon>
        <taxon>Sar</taxon>
        <taxon>Alveolata</taxon>
        <taxon>Ciliophora</taxon>
        <taxon>Intramacronucleata</taxon>
        <taxon>Spirotrichea</taxon>
        <taxon>Hypotrichia</taxon>
        <taxon>Euplotida</taxon>
        <taxon>Euplotidae</taxon>
        <taxon>Moneuplotes</taxon>
    </lineage>
</organism>
<dbReference type="EMBL" id="CAMPGE010006842">
    <property type="protein sequence ID" value="CAI2365744.1"/>
    <property type="molecule type" value="Genomic_DNA"/>
</dbReference>
<accession>A0AAD1X7A0</accession>
<evidence type="ECO:0000256" key="1">
    <source>
        <dbReference type="SAM" id="MobiDB-lite"/>
    </source>
</evidence>
<feature type="region of interest" description="Disordered" evidence="1">
    <location>
        <begin position="611"/>
        <end position="634"/>
    </location>
</feature>
<feature type="region of interest" description="Disordered" evidence="1">
    <location>
        <begin position="380"/>
        <end position="401"/>
    </location>
</feature>
<feature type="compositionally biased region" description="Low complexity" evidence="1">
    <location>
        <begin position="386"/>
        <end position="399"/>
    </location>
</feature>
<name>A0AAD1X7A0_EUPCR</name>
<evidence type="ECO:0000313" key="2">
    <source>
        <dbReference type="EMBL" id="CAI2365744.1"/>
    </source>
</evidence>
<dbReference type="AlphaFoldDB" id="A0AAD1X7A0"/>
<gene>
    <name evidence="2" type="ORF">ECRASSUSDP1_LOCUS7037</name>
</gene>
<keyword evidence="3" id="KW-1185">Reference proteome</keyword>
<feature type="compositionally biased region" description="Basic and acidic residues" evidence="1">
    <location>
        <begin position="612"/>
        <end position="630"/>
    </location>
</feature>
<comment type="caution">
    <text evidence="2">The sequence shown here is derived from an EMBL/GenBank/DDBJ whole genome shotgun (WGS) entry which is preliminary data.</text>
</comment>
<sequence>MFLTGQLFPRPWDEPEEPIVVKKDTQKDMNEGKGNTNSFYDSSNTVVNMWNNPARACKKVKTFYHDKEKSFKENTYTDQEITNMDNEERDKLRKIVLQRMRYQSLERVHNRKLEREVLQYKSKQPLSSPEQAEMMAHQEPMLFEELSLRRSNNYLSLNNLYMTGSTSNKYPTKLPAKQLKQVITPKVLKMDRQGCDNILSAFDGMTGGAHGEPDFIKYWVQENRNKTRQKFINRHEQNIQRERKAGIYKPYQTISQRAHKRGATRDTRNIPFTTQNRNVISNRRTSNSTSNKKGVFLHEDAEVRDGNIVGSTISNQESHRQSDYGDIQMDDQIDNYETVDRNQIEEIKDIYSEEGKESDHLYQEIDEREGTRYGMEAGETGNQFYDSANDNAQNDPDPQNTRRQALNEFRICYARPKFPNRNPTTERLAQPKKEPVVTNPFLYSDFRGMLHADCQEAIENLDVNPDYPRSMSMSKGFAQGHPSQTGTGINLKGRKKFSESVKEMFPMPEFNSYLSDPTKKKDRIRKRKPHTAAIGFRNKGTLNTKEEKTLPLVQTQQEMDNASDMMSKPVFSQFGTTNLNRARTSHIGQRNMSFKQMEEERKEIEDIQSAMRDLEDIDQRADKHRKDVTTKRGYPKITLVSDLKKLDSA</sequence>
<reference evidence="2" key="1">
    <citation type="submission" date="2023-07" db="EMBL/GenBank/DDBJ databases">
        <authorList>
            <consortium name="AG Swart"/>
            <person name="Singh M."/>
            <person name="Singh A."/>
            <person name="Seah K."/>
            <person name="Emmerich C."/>
        </authorList>
    </citation>
    <scope>NUCLEOTIDE SEQUENCE</scope>
    <source>
        <strain evidence="2">DP1</strain>
    </source>
</reference>
<proteinExistence type="predicted"/>
<protein>
    <submittedName>
        <fullName evidence="2">Uncharacterized protein</fullName>
    </submittedName>
</protein>